<accession>A0A427XRV5</accession>
<dbReference type="AlphaFoldDB" id="A0A427XRV5"/>
<comment type="caution">
    <text evidence="2">The sequence shown here is derived from an EMBL/GenBank/DDBJ whole genome shotgun (WGS) entry which is preliminary data.</text>
</comment>
<dbReference type="EMBL" id="RSCD01000029">
    <property type="protein sequence ID" value="RSH81564.1"/>
    <property type="molecule type" value="Genomic_DNA"/>
</dbReference>
<dbReference type="OrthoDB" id="10375943at2759"/>
<sequence>MTLSFIATHSPSRPMSVSTLSDSDDDLPSIPADATQLVSSDTDSTPPFSSRDHFVSLDSTDDTRPPATTSPGDLSRASSIASSIIPASTGPPTGFEALLTSLAPHIAPQDDEDDTASTKSQGRTSLWKSVRFGGQRDSDDDNESAQGRSNSLAKRHYAWRGLTGALGGTKGNDGTTPATFRANPSEPTVVTGDYSFPGAYGATDEGTSDMSNPLYRSVKWVADYLAGAGSAIYSRYTDNAVPTTASDAPTSEEPASRVRSITRGWKSGLSTAFHKRFGGDTAAQRTQTATTVPPPTAAYELGRNSMAGLLYGASTLVTFVRDWYSGSPSPVQEHVEIVPTAAYTSPTAISMTSTPPTMSITPIIPTVTGASIGPTAPRMTRLHRRDALPSIADATTVNTRETSSPATSYGKPHAFSRFMSSVRSHIDAAHKHEWDRRTNNDAPTQSGGSEATGAGGLHWPHWPDEAITEQRRRNRLDAEGLTTASLAESGAV</sequence>
<feature type="region of interest" description="Disordered" evidence="1">
    <location>
        <begin position="431"/>
        <end position="461"/>
    </location>
</feature>
<feature type="compositionally biased region" description="Polar residues" evidence="1">
    <location>
        <begin position="117"/>
        <end position="127"/>
    </location>
</feature>
<name>A0A427XRV5_9TREE</name>
<feature type="compositionally biased region" description="Polar residues" evidence="1">
    <location>
        <begin position="1"/>
        <end position="15"/>
    </location>
</feature>
<feature type="compositionally biased region" description="Low complexity" evidence="1">
    <location>
        <begin position="28"/>
        <end position="49"/>
    </location>
</feature>
<evidence type="ECO:0000313" key="2">
    <source>
        <dbReference type="EMBL" id="RSH81564.1"/>
    </source>
</evidence>
<feature type="compositionally biased region" description="Polar residues" evidence="1">
    <location>
        <begin position="440"/>
        <end position="449"/>
    </location>
</feature>
<feature type="compositionally biased region" description="Low complexity" evidence="1">
    <location>
        <begin position="75"/>
        <end position="88"/>
    </location>
</feature>
<dbReference type="Proteomes" id="UP000279259">
    <property type="component" value="Unassembled WGS sequence"/>
</dbReference>
<proteinExistence type="predicted"/>
<evidence type="ECO:0000313" key="3">
    <source>
        <dbReference type="Proteomes" id="UP000279259"/>
    </source>
</evidence>
<evidence type="ECO:0000256" key="1">
    <source>
        <dbReference type="SAM" id="MobiDB-lite"/>
    </source>
</evidence>
<organism evidence="2 3">
    <name type="scientific">Saitozyma podzolica</name>
    <dbReference type="NCBI Taxonomy" id="1890683"/>
    <lineage>
        <taxon>Eukaryota</taxon>
        <taxon>Fungi</taxon>
        <taxon>Dikarya</taxon>
        <taxon>Basidiomycota</taxon>
        <taxon>Agaricomycotina</taxon>
        <taxon>Tremellomycetes</taxon>
        <taxon>Tremellales</taxon>
        <taxon>Trimorphomycetaceae</taxon>
        <taxon>Saitozyma</taxon>
    </lineage>
</organism>
<reference evidence="2 3" key="1">
    <citation type="submission" date="2018-11" db="EMBL/GenBank/DDBJ databases">
        <title>Genome sequence of Saitozyma podzolica DSM 27192.</title>
        <authorList>
            <person name="Aliyu H."/>
            <person name="Gorte O."/>
            <person name="Ochsenreither K."/>
        </authorList>
    </citation>
    <scope>NUCLEOTIDE SEQUENCE [LARGE SCALE GENOMIC DNA]</scope>
    <source>
        <strain evidence="2 3">DSM 27192</strain>
    </source>
</reference>
<feature type="region of interest" description="Disordered" evidence="1">
    <location>
        <begin position="1"/>
        <end position="152"/>
    </location>
</feature>
<gene>
    <name evidence="2" type="ORF">EHS25_006186</name>
</gene>
<protein>
    <submittedName>
        <fullName evidence="2">Uncharacterized protein</fullName>
    </submittedName>
</protein>
<keyword evidence="3" id="KW-1185">Reference proteome</keyword>